<accession>A0AAE0RLX1</accession>
<reference evidence="9" key="3">
    <citation type="submission" date="2023-05" db="EMBL/GenBank/DDBJ databases">
        <authorList>
            <person name="Smith C.H."/>
        </authorList>
    </citation>
    <scope>NUCLEOTIDE SEQUENCE</scope>
    <source>
        <strain evidence="9">CHS0354</strain>
        <tissue evidence="9">Mantle</tissue>
    </source>
</reference>
<evidence type="ECO:0000259" key="8">
    <source>
        <dbReference type="Pfam" id="PF00884"/>
    </source>
</evidence>
<evidence type="ECO:0000256" key="2">
    <source>
        <dbReference type="ARBA" id="ARBA00004651"/>
    </source>
</evidence>
<proteinExistence type="inferred from homology"/>
<sequence>MTTVTESLRPITRTDISADILNDISADYALMRYESYTSCKNAGAKKTDLGQYLCDTYKDLKHPNILFIYLESFRAIDLGAYGGDGKVSQGFDELAKEDARRSNGSLLLPARNYGISMMRIYRENNYDCLPSVLKRAGYSTSFIFASNAGFDQQDTFFPKIGIDKIIDEVEFPLGSERLGWGYTDEVMFTKLLEVLDKEPQPFFSSALTSTNHHPFDVPDEYQKGAREYSEKYFETMLYTSDQLYKFIREAQKRDWYKNSIIFIFADHANNQPSKYHDAAYRRIGSENTASAAEQDHQGYLEVNYKIPLLVMGGLITQAMTEEAVSSEIDLPVTVADYWVQRA</sequence>
<name>A0AAE0RLX1_9BIVA</name>
<organism evidence="9 10">
    <name type="scientific">Potamilus streckersoni</name>
    <dbReference type="NCBI Taxonomy" id="2493646"/>
    <lineage>
        <taxon>Eukaryota</taxon>
        <taxon>Metazoa</taxon>
        <taxon>Spiralia</taxon>
        <taxon>Lophotrochozoa</taxon>
        <taxon>Mollusca</taxon>
        <taxon>Bivalvia</taxon>
        <taxon>Autobranchia</taxon>
        <taxon>Heteroconchia</taxon>
        <taxon>Palaeoheterodonta</taxon>
        <taxon>Unionida</taxon>
        <taxon>Unionoidea</taxon>
        <taxon>Unionidae</taxon>
        <taxon>Ambleminae</taxon>
        <taxon>Lampsilini</taxon>
        <taxon>Potamilus</taxon>
    </lineage>
</organism>
<evidence type="ECO:0000256" key="7">
    <source>
        <dbReference type="ARBA" id="ARBA00023136"/>
    </source>
</evidence>
<dbReference type="EMBL" id="JAEAOA010001795">
    <property type="protein sequence ID" value="KAK3575780.1"/>
    <property type="molecule type" value="Genomic_DNA"/>
</dbReference>
<reference evidence="9" key="2">
    <citation type="journal article" date="2021" name="Genome Biol. Evol.">
        <title>Developing a high-quality reference genome for a parasitic bivalve with doubly uniparental inheritance (Bivalvia: Unionida).</title>
        <authorList>
            <person name="Smith C.H."/>
        </authorList>
    </citation>
    <scope>NUCLEOTIDE SEQUENCE</scope>
    <source>
        <strain evidence="9">CHS0354</strain>
        <tissue evidence="9">Mantle</tissue>
    </source>
</reference>
<keyword evidence="5" id="KW-0812">Transmembrane</keyword>
<comment type="cofactor">
    <cofactor evidence="1">
        <name>Ca(2+)</name>
        <dbReference type="ChEBI" id="CHEBI:29108"/>
    </cofactor>
</comment>
<comment type="caution">
    <text evidence="9">The sequence shown here is derived from an EMBL/GenBank/DDBJ whole genome shotgun (WGS) entry which is preliminary data.</text>
</comment>
<keyword evidence="7" id="KW-0472">Membrane</keyword>
<dbReference type="AlphaFoldDB" id="A0AAE0RLX1"/>
<comment type="subcellular location">
    <subcellularLocation>
        <location evidence="2">Cell membrane</location>
        <topology evidence="2">Multi-pass membrane protein</topology>
    </subcellularLocation>
</comment>
<evidence type="ECO:0000256" key="1">
    <source>
        <dbReference type="ARBA" id="ARBA00001913"/>
    </source>
</evidence>
<dbReference type="CDD" id="cd16015">
    <property type="entry name" value="LTA_synthase"/>
    <property type="match status" value="1"/>
</dbReference>
<evidence type="ECO:0000256" key="5">
    <source>
        <dbReference type="ARBA" id="ARBA00022692"/>
    </source>
</evidence>
<protein>
    <recommendedName>
        <fullName evidence="8">Sulfatase N-terminal domain-containing protein</fullName>
    </recommendedName>
</protein>
<dbReference type="SUPFAM" id="SSF53649">
    <property type="entry name" value="Alkaline phosphatase-like"/>
    <property type="match status" value="1"/>
</dbReference>
<evidence type="ECO:0000256" key="4">
    <source>
        <dbReference type="ARBA" id="ARBA00022475"/>
    </source>
</evidence>
<dbReference type="Pfam" id="PF00884">
    <property type="entry name" value="Sulfatase"/>
    <property type="match status" value="1"/>
</dbReference>
<evidence type="ECO:0000256" key="3">
    <source>
        <dbReference type="ARBA" id="ARBA00008779"/>
    </source>
</evidence>
<reference evidence="9" key="1">
    <citation type="journal article" date="2021" name="Genome Biol. Evol.">
        <title>A High-Quality Reference Genome for a Parasitic Bivalve with Doubly Uniparental Inheritance (Bivalvia: Unionida).</title>
        <authorList>
            <person name="Smith C.H."/>
        </authorList>
    </citation>
    <scope>NUCLEOTIDE SEQUENCE</scope>
    <source>
        <strain evidence="9">CHS0354</strain>
    </source>
</reference>
<dbReference type="PANTHER" id="PTHR47371">
    <property type="entry name" value="LIPOTEICHOIC ACID SYNTHASE"/>
    <property type="match status" value="1"/>
</dbReference>
<gene>
    <name evidence="9" type="ORF">CHS0354_030112</name>
</gene>
<dbReference type="PANTHER" id="PTHR47371:SF3">
    <property type="entry name" value="PHOSPHOGLYCEROL TRANSFERASE I"/>
    <property type="match status" value="1"/>
</dbReference>
<keyword evidence="6" id="KW-1133">Transmembrane helix</keyword>
<evidence type="ECO:0000256" key="6">
    <source>
        <dbReference type="ARBA" id="ARBA00022989"/>
    </source>
</evidence>
<feature type="domain" description="Sulfatase N-terminal" evidence="8">
    <location>
        <begin position="63"/>
        <end position="336"/>
    </location>
</feature>
<dbReference type="InterPro" id="IPR000917">
    <property type="entry name" value="Sulfatase_N"/>
</dbReference>
<comment type="similarity">
    <text evidence="3">Belongs to the sulfatase family.</text>
</comment>
<evidence type="ECO:0000313" key="9">
    <source>
        <dbReference type="EMBL" id="KAK3575780.1"/>
    </source>
</evidence>
<dbReference type="InterPro" id="IPR017850">
    <property type="entry name" value="Alkaline_phosphatase_core_sf"/>
</dbReference>
<dbReference type="Proteomes" id="UP001195483">
    <property type="component" value="Unassembled WGS sequence"/>
</dbReference>
<dbReference type="InterPro" id="IPR050448">
    <property type="entry name" value="OpgB/LTA_synthase_biosynth"/>
</dbReference>
<evidence type="ECO:0000313" key="10">
    <source>
        <dbReference type="Proteomes" id="UP001195483"/>
    </source>
</evidence>
<keyword evidence="4" id="KW-1003">Cell membrane</keyword>
<dbReference type="Gene3D" id="3.40.720.10">
    <property type="entry name" value="Alkaline Phosphatase, subunit A"/>
    <property type="match status" value="1"/>
</dbReference>
<dbReference type="GO" id="GO:0005886">
    <property type="term" value="C:plasma membrane"/>
    <property type="evidence" value="ECO:0007669"/>
    <property type="project" value="UniProtKB-SubCell"/>
</dbReference>
<keyword evidence="10" id="KW-1185">Reference proteome</keyword>